<evidence type="ECO:0000256" key="1">
    <source>
        <dbReference type="SAM" id="SignalP"/>
    </source>
</evidence>
<feature type="signal peptide" evidence="1">
    <location>
        <begin position="1"/>
        <end position="18"/>
    </location>
</feature>
<sequence length="177" mass="20220">MRNAAILLILITFNLSFAQNKNVKDETKTTTTTIKTSEGEKKIIKDENTREVQVIEVGNKKDNTVNRDIKNSPVIVSESTQVSTNNSDNKNKNIDRSSFYLLNGKKYKVLADPKGYTVVSEKNKNYARIRQTSNNTYIFTRKNKTSYGHFDANGDLILETYDPKKDIFVTERVTILK</sequence>
<evidence type="ECO:0000313" key="3">
    <source>
        <dbReference type="Proteomes" id="UP000625735"/>
    </source>
</evidence>
<reference evidence="2" key="2">
    <citation type="submission" date="2020-09" db="EMBL/GenBank/DDBJ databases">
        <authorList>
            <person name="Sun Q."/>
            <person name="Zhou Y."/>
        </authorList>
    </citation>
    <scope>NUCLEOTIDE SEQUENCE</scope>
    <source>
        <strain evidence="2">CGMCC 1.12506</strain>
    </source>
</reference>
<dbReference type="AlphaFoldDB" id="A0A916Y147"/>
<accession>A0A916Y147</accession>
<comment type="caution">
    <text evidence="2">The sequence shown here is derived from an EMBL/GenBank/DDBJ whole genome shotgun (WGS) entry which is preliminary data.</text>
</comment>
<feature type="chain" id="PRO_5037345991" evidence="1">
    <location>
        <begin position="19"/>
        <end position="177"/>
    </location>
</feature>
<protein>
    <submittedName>
        <fullName evidence="2">Uncharacterized protein</fullName>
    </submittedName>
</protein>
<evidence type="ECO:0000313" key="2">
    <source>
        <dbReference type="EMBL" id="GGD25088.1"/>
    </source>
</evidence>
<reference evidence="2" key="1">
    <citation type="journal article" date="2014" name="Int. J. Syst. Evol. Microbiol.">
        <title>Complete genome sequence of Corynebacterium casei LMG S-19264T (=DSM 44701T), isolated from a smear-ripened cheese.</title>
        <authorList>
            <consortium name="US DOE Joint Genome Institute (JGI-PGF)"/>
            <person name="Walter F."/>
            <person name="Albersmeier A."/>
            <person name="Kalinowski J."/>
            <person name="Ruckert C."/>
        </authorList>
    </citation>
    <scope>NUCLEOTIDE SEQUENCE</scope>
    <source>
        <strain evidence="2">CGMCC 1.12506</strain>
    </source>
</reference>
<organism evidence="2 3">
    <name type="scientific">Flavobacterium orientale</name>
    <dbReference type="NCBI Taxonomy" id="1756020"/>
    <lineage>
        <taxon>Bacteria</taxon>
        <taxon>Pseudomonadati</taxon>
        <taxon>Bacteroidota</taxon>
        <taxon>Flavobacteriia</taxon>
        <taxon>Flavobacteriales</taxon>
        <taxon>Flavobacteriaceae</taxon>
        <taxon>Flavobacterium</taxon>
    </lineage>
</organism>
<proteinExistence type="predicted"/>
<dbReference type="Proteomes" id="UP000625735">
    <property type="component" value="Unassembled WGS sequence"/>
</dbReference>
<dbReference type="RefSeq" id="WP_188361840.1">
    <property type="nucleotide sequence ID" value="NZ_BMFG01000004.1"/>
</dbReference>
<keyword evidence="1" id="KW-0732">Signal</keyword>
<name>A0A916Y147_9FLAO</name>
<dbReference type="EMBL" id="BMFG01000004">
    <property type="protein sequence ID" value="GGD25088.1"/>
    <property type="molecule type" value="Genomic_DNA"/>
</dbReference>
<keyword evidence="3" id="KW-1185">Reference proteome</keyword>
<gene>
    <name evidence="2" type="ORF">GCM10011343_14090</name>
</gene>